<dbReference type="InterPro" id="IPR032710">
    <property type="entry name" value="NTF2-like_dom_sf"/>
</dbReference>
<dbReference type="Gene3D" id="3.10.450.50">
    <property type="match status" value="1"/>
</dbReference>
<dbReference type="AlphaFoldDB" id="A0A7S2QTI1"/>
<dbReference type="Pfam" id="PF08332">
    <property type="entry name" value="CaMKII_AD"/>
    <property type="match status" value="1"/>
</dbReference>
<reference evidence="2" key="1">
    <citation type="submission" date="2021-01" db="EMBL/GenBank/DDBJ databases">
        <authorList>
            <person name="Corre E."/>
            <person name="Pelletier E."/>
            <person name="Niang G."/>
            <person name="Scheremetjew M."/>
            <person name="Finn R."/>
            <person name="Kale V."/>
            <person name="Holt S."/>
            <person name="Cochrane G."/>
            <person name="Meng A."/>
            <person name="Brown T."/>
            <person name="Cohen L."/>
        </authorList>
    </citation>
    <scope>NUCLEOTIDE SEQUENCE</scope>
    <source>
        <strain evidence="2">SAG 11-48b</strain>
    </source>
</reference>
<accession>A0A7S2QTI1</accession>
<dbReference type="InterPro" id="IPR016887">
    <property type="entry name" value="UCP028470_steroid_isom-rel"/>
</dbReference>
<dbReference type="GO" id="GO:0005516">
    <property type="term" value="F:calmodulin binding"/>
    <property type="evidence" value="ECO:0007669"/>
    <property type="project" value="InterPro"/>
</dbReference>
<dbReference type="InterPro" id="IPR013543">
    <property type="entry name" value="Ca/CaM-dep_prot_kinase-assoc"/>
</dbReference>
<sequence>MLSSSVQMGSKLGLTRAPLPVKAVPARAQRPTRIQVYNRTATAVVEKVNTAAELAKVRTQFDRWNASLQTKDPKKVAALYAPDAVLLPTVSNKVRTTPEEIEDYFTQFLKLQPFGTVNESDVRLLTPETAIHSGVYTFQLNKNGFPAKVQARFSFTYKKIDGQWLIIDHHSSGMPEPVAA</sequence>
<dbReference type="PIRSF" id="PIRSF028470">
    <property type="entry name" value="UCP028470"/>
    <property type="match status" value="1"/>
</dbReference>
<dbReference type="GO" id="GO:0004683">
    <property type="term" value="F:calcium/calmodulin-dependent protein kinase activity"/>
    <property type="evidence" value="ECO:0007669"/>
    <property type="project" value="InterPro"/>
</dbReference>
<dbReference type="InterPro" id="IPR011944">
    <property type="entry name" value="Steroid_delta5-4_isomerase"/>
</dbReference>
<organism evidence="2">
    <name type="scientific">Chlamydomonas chlamydogama</name>
    <dbReference type="NCBI Taxonomy" id="225041"/>
    <lineage>
        <taxon>Eukaryota</taxon>
        <taxon>Viridiplantae</taxon>
        <taxon>Chlorophyta</taxon>
        <taxon>core chlorophytes</taxon>
        <taxon>Chlorophyceae</taxon>
        <taxon>CS clade</taxon>
        <taxon>Chlamydomonadales</taxon>
        <taxon>Chlamydomonadaceae</taxon>
        <taxon>Chlamydomonas</taxon>
    </lineage>
</organism>
<evidence type="ECO:0000313" key="2">
    <source>
        <dbReference type="EMBL" id="CAD9651468.1"/>
    </source>
</evidence>
<evidence type="ECO:0000259" key="1">
    <source>
        <dbReference type="Pfam" id="PF08332"/>
    </source>
</evidence>
<dbReference type="NCBIfam" id="TIGR02246">
    <property type="entry name" value="SgcJ/EcaC family oxidoreductase"/>
    <property type="match status" value="1"/>
</dbReference>
<feature type="domain" description="Calcium/calmodulin-dependent protein kinase II association-domain" evidence="1">
    <location>
        <begin position="58"/>
        <end position="175"/>
    </location>
</feature>
<dbReference type="EMBL" id="HBHD01000846">
    <property type="protein sequence ID" value="CAD9651468.1"/>
    <property type="molecule type" value="Transcribed_RNA"/>
</dbReference>
<dbReference type="CDD" id="cd00531">
    <property type="entry name" value="NTF2_like"/>
    <property type="match status" value="1"/>
</dbReference>
<proteinExistence type="predicted"/>
<gene>
    <name evidence="2" type="ORF">CCHL1392_LOCUS442</name>
</gene>
<name>A0A7S2QTI1_9CHLO</name>
<dbReference type="SUPFAM" id="SSF54427">
    <property type="entry name" value="NTF2-like"/>
    <property type="match status" value="1"/>
</dbReference>
<protein>
    <recommendedName>
        <fullName evidence="1">Calcium/calmodulin-dependent protein kinase II association-domain domain-containing protein</fullName>
    </recommendedName>
</protein>